<accession>A0A3E4U454</accession>
<dbReference type="InterPro" id="IPR050738">
    <property type="entry name" value="Sulfatase"/>
</dbReference>
<keyword evidence="3" id="KW-0378">Hydrolase</keyword>
<evidence type="ECO:0000259" key="5">
    <source>
        <dbReference type="Pfam" id="PF00884"/>
    </source>
</evidence>
<comment type="caution">
    <text evidence="6">The sequence shown here is derived from an EMBL/GenBank/DDBJ whole genome shotgun (WGS) entry which is preliminary data.</text>
</comment>
<dbReference type="PANTHER" id="PTHR42693">
    <property type="entry name" value="ARYLSULFATASE FAMILY MEMBER"/>
    <property type="match status" value="1"/>
</dbReference>
<keyword evidence="4" id="KW-0106">Calcium</keyword>
<dbReference type="EMBL" id="QSSQ01000022">
    <property type="protein sequence ID" value="RGM01352.1"/>
    <property type="molecule type" value="Genomic_DNA"/>
</dbReference>
<dbReference type="PROSITE" id="PS00523">
    <property type="entry name" value="SULFATASE_1"/>
    <property type="match status" value="1"/>
</dbReference>
<dbReference type="Pfam" id="PF00884">
    <property type="entry name" value="Sulfatase"/>
    <property type="match status" value="1"/>
</dbReference>
<evidence type="ECO:0000256" key="4">
    <source>
        <dbReference type="ARBA" id="ARBA00022837"/>
    </source>
</evidence>
<gene>
    <name evidence="6" type="ORF">DXC39_19430</name>
</gene>
<reference evidence="6 7" key="1">
    <citation type="submission" date="2018-08" db="EMBL/GenBank/DDBJ databases">
        <title>A genome reference for cultivated species of the human gut microbiota.</title>
        <authorList>
            <person name="Zou Y."/>
            <person name="Xue W."/>
            <person name="Luo G."/>
        </authorList>
    </citation>
    <scope>NUCLEOTIDE SEQUENCE [LARGE SCALE GENOMIC DNA]</scope>
    <source>
        <strain evidence="6 7">TF05-11AC</strain>
    </source>
</reference>
<sequence>MFGKKLEEILMKKPNVIMINSDHQALHQWTFYENKPHRPYYEQFVREGAEFTHACCAAPLCGPSRRSLLTGLYPHAHKQYHNETNPPYADEVYLDSLAEAGYRNYFFGKWHAGPGTALDHHCEGLSPKEYGNPYVTKEYKDYLKKRNLPAAAHRIERVFFWADKSQQAYQKSSPDEIPRDGEIFKLQDPRHCCEAAYGITVTPKETLEFFFLSELACEKLEELSTDGNDTPFSLRVDFWGPHQPYFPTQEYYDLYKEVSYPPYASFNSVLEGKPEVYFTEKNVPIGKDNRIVIPNALAWEDYEEMLKCCAAQITMIDEAIGRILNKVKELGLEENTVIIWTADHGDGLACHGGHFDKGSYLSQEVLRVPLGIKWKGMIDAGLKIDAPVCTVDVPVTIMDAAGLKYKNSVHGESLIPICMGKKMPEYAVSETYGLGYGEYVKARAVTDGNYKLVVTLGQAYELYDLKADPYELKNRYDDPAYGAVQREMEEKLREWQRATGDEITFFDGSDLAECK</sequence>
<name>A0A3E4U454_9FIRM</name>
<protein>
    <submittedName>
        <fullName evidence="6">DUF4976 domain-containing protein</fullName>
    </submittedName>
</protein>
<dbReference type="SUPFAM" id="SSF53649">
    <property type="entry name" value="Alkaline phosphatase-like"/>
    <property type="match status" value="1"/>
</dbReference>
<dbReference type="Proteomes" id="UP000261257">
    <property type="component" value="Unassembled WGS sequence"/>
</dbReference>
<dbReference type="InterPro" id="IPR024607">
    <property type="entry name" value="Sulfatase_CS"/>
</dbReference>
<dbReference type="InterPro" id="IPR000917">
    <property type="entry name" value="Sulfatase_N"/>
</dbReference>
<dbReference type="GO" id="GO:0004065">
    <property type="term" value="F:arylsulfatase activity"/>
    <property type="evidence" value="ECO:0007669"/>
    <property type="project" value="TreeGrafter"/>
</dbReference>
<evidence type="ECO:0000256" key="1">
    <source>
        <dbReference type="ARBA" id="ARBA00008779"/>
    </source>
</evidence>
<dbReference type="AlphaFoldDB" id="A0A3E4U454"/>
<dbReference type="Gene3D" id="3.40.720.10">
    <property type="entry name" value="Alkaline Phosphatase, subunit A"/>
    <property type="match status" value="1"/>
</dbReference>
<organism evidence="6 7">
    <name type="scientific">Hungatella hathewayi</name>
    <dbReference type="NCBI Taxonomy" id="154046"/>
    <lineage>
        <taxon>Bacteria</taxon>
        <taxon>Bacillati</taxon>
        <taxon>Bacillota</taxon>
        <taxon>Clostridia</taxon>
        <taxon>Lachnospirales</taxon>
        <taxon>Lachnospiraceae</taxon>
        <taxon>Hungatella</taxon>
    </lineage>
</organism>
<evidence type="ECO:0000256" key="3">
    <source>
        <dbReference type="ARBA" id="ARBA00022801"/>
    </source>
</evidence>
<proteinExistence type="inferred from homology"/>
<comment type="similarity">
    <text evidence="1">Belongs to the sulfatase family.</text>
</comment>
<feature type="domain" description="Sulfatase N-terminal" evidence="5">
    <location>
        <begin position="14"/>
        <end position="402"/>
    </location>
</feature>
<dbReference type="GO" id="GO:0046872">
    <property type="term" value="F:metal ion binding"/>
    <property type="evidence" value="ECO:0007669"/>
    <property type="project" value="UniProtKB-KW"/>
</dbReference>
<evidence type="ECO:0000313" key="7">
    <source>
        <dbReference type="Proteomes" id="UP000261257"/>
    </source>
</evidence>
<dbReference type="PANTHER" id="PTHR42693:SF53">
    <property type="entry name" value="ENDO-4-O-SULFATASE"/>
    <property type="match status" value="1"/>
</dbReference>
<dbReference type="InterPro" id="IPR017850">
    <property type="entry name" value="Alkaline_phosphatase_core_sf"/>
</dbReference>
<evidence type="ECO:0000313" key="6">
    <source>
        <dbReference type="EMBL" id="RGM01352.1"/>
    </source>
</evidence>
<keyword evidence="2" id="KW-0479">Metal-binding</keyword>
<evidence type="ECO:0000256" key="2">
    <source>
        <dbReference type="ARBA" id="ARBA00022723"/>
    </source>
</evidence>